<comment type="caution">
    <text evidence="1">The sequence shown here is derived from an EMBL/GenBank/DDBJ whole genome shotgun (WGS) entry which is preliminary data.</text>
</comment>
<dbReference type="EMBL" id="JAEVHI010000002">
    <property type="protein sequence ID" value="KAG5300328.1"/>
    <property type="molecule type" value="Genomic_DNA"/>
</dbReference>
<reference evidence="1 2" key="1">
    <citation type="submission" date="2021-01" db="EMBL/GenBank/DDBJ databases">
        <title>Chromosome-level genome assembly of a human fungal pathogen reveals clustering of transcriptionally co-regulated genes.</title>
        <authorList>
            <person name="Voorhies M."/>
            <person name="Cohen S."/>
            <person name="Shea T.P."/>
            <person name="Petrus S."/>
            <person name="Munoz J.F."/>
            <person name="Poplawski S."/>
            <person name="Goldman W.E."/>
            <person name="Michael T."/>
            <person name="Cuomo C.A."/>
            <person name="Sil A."/>
            <person name="Beyhan S."/>
        </authorList>
    </citation>
    <scope>NUCLEOTIDE SEQUENCE [LARGE SCALE GENOMIC DNA]</scope>
    <source>
        <strain evidence="1 2">G184AR</strain>
    </source>
</reference>
<evidence type="ECO:0000313" key="2">
    <source>
        <dbReference type="Proteomes" id="UP000670092"/>
    </source>
</evidence>
<dbReference type="VEuPathDB" id="FungiDB:I7I52_10910"/>
<organism evidence="1 2">
    <name type="scientific">Ajellomyces capsulatus</name>
    <name type="common">Darling's disease fungus</name>
    <name type="synonym">Histoplasma capsulatum</name>
    <dbReference type="NCBI Taxonomy" id="5037"/>
    <lineage>
        <taxon>Eukaryota</taxon>
        <taxon>Fungi</taxon>
        <taxon>Dikarya</taxon>
        <taxon>Ascomycota</taxon>
        <taxon>Pezizomycotina</taxon>
        <taxon>Eurotiomycetes</taxon>
        <taxon>Eurotiomycetidae</taxon>
        <taxon>Onygenales</taxon>
        <taxon>Ajellomycetaceae</taxon>
        <taxon>Histoplasma</taxon>
    </lineage>
</organism>
<sequence>MTPLLLLWPKSSNSVVPRFQGPCKTNHHKSRDGITYQDVTPLIYSHTLVSLRKRSGGLMGQDMIENNSEITAA</sequence>
<accession>A0A8H7Z394</accession>
<dbReference type="Proteomes" id="UP000670092">
    <property type="component" value="Unassembled WGS sequence"/>
</dbReference>
<proteinExistence type="predicted"/>
<protein>
    <submittedName>
        <fullName evidence="1">Uncharacterized protein</fullName>
    </submittedName>
</protein>
<name>A0A8H7Z394_AJECA</name>
<dbReference type="AlphaFoldDB" id="A0A8H7Z394"/>
<evidence type="ECO:0000313" key="1">
    <source>
        <dbReference type="EMBL" id="KAG5300328.1"/>
    </source>
</evidence>
<gene>
    <name evidence="1" type="ORF">I7I52_10910</name>
</gene>